<name>A0ABT8Q344_9CORY</name>
<feature type="transmembrane region" description="Helical" evidence="1">
    <location>
        <begin position="46"/>
        <end position="64"/>
    </location>
</feature>
<accession>A0ABT8Q344</accession>
<dbReference type="EMBL" id="JAUKFM010000002">
    <property type="protein sequence ID" value="MDN8619760.1"/>
    <property type="molecule type" value="Genomic_DNA"/>
</dbReference>
<evidence type="ECO:0000313" key="3">
    <source>
        <dbReference type="Proteomes" id="UP001174347"/>
    </source>
</evidence>
<reference evidence="2" key="1">
    <citation type="submission" date="2023-07" db="EMBL/GenBank/DDBJ databases">
        <title>Insights into the diversity of cutaneous corynebacteria.</title>
        <authorList>
            <person name="Bruggemann H."/>
            <person name="Poehlein A."/>
        </authorList>
    </citation>
    <scope>NUCLEOTIDE SEQUENCE</scope>
    <source>
        <strain evidence="2">P7_F1</strain>
    </source>
</reference>
<comment type="caution">
    <text evidence="2">The sequence shown here is derived from an EMBL/GenBank/DDBJ whole genome shotgun (WGS) entry which is preliminary data.</text>
</comment>
<dbReference type="Proteomes" id="UP001174347">
    <property type="component" value="Unassembled WGS sequence"/>
</dbReference>
<gene>
    <name evidence="2" type="ORF">Q0N36_04080</name>
</gene>
<dbReference type="PANTHER" id="PTHR36974">
    <property type="entry name" value="MEMBRANE PROTEIN-RELATED"/>
    <property type="match status" value="1"/>
</dbReference>
<evidence type="ECO:0008006" key="4">
    <source>
        <dbReference type="Google" id="ProtNLM"/>
    </source>
</evidence>
<feature type="transmembrane region" description="Helical" evidence="1">
    <location>
        <begin position="7"/>
        <end position="26"/>
    </location>
</feature>
<keyword evidence="1" id="KW-1133">Transmembrane helix</keyword>
<evidence type="ECO:0000313" key="2">
    <source>
        <dbReference type="EMBL" id="MDN8619760.1"/>
    </source>
</evidence>
<keyword evidence="3" id="KW-1185">Reference proteome</keyword>
<organism evidence="2 3">
    <name type="scientific">Corynebacterium kefirresidentii</name>
    <dbReference type="NCBI Taxonomy" id="1979527"/>
    <lineage>
        <taxon>Bacteria</taxon>
        <taxon>Bacillati</taxon>
        <taxon>Actinomycetota</taxon>
        <taxon>Actinomycetes</taxon>
        <taxon>Mycobacteriales</taxon>
        <taxon>Corynebacteriaceae</taxon>
        <taxon>Corynebacterium</taxon>
    </lineage>
</organism>
<feature type="transmembrane region" description="Helical" evidence="1">
    <location>
        <begin position="71"/>
        <end position="90"/>
    </location>
</feature>
<keyword evidence="1" id="KW-0812">Transmembrane</keyword>
<keyword evidence="1" id="KW-0472">Membrane</keyword>
<feature type="transmembrane region" description="Helical" evidence="1">
    <location>
        <begin position="110"/>
        <end position="128"/>
    </location>
</feature>
<evidence type="ECO:0000256" key="1">
    <source>
        <dbReference type="SAM" id="Phobius"/>
    </source>
</evidence>
<dbReference type="RefSeq" id="WP_301732237.1">
    <property type="nucleotide sequence ID" value="NZ_JAUKFL010000003.1"/>
</dbReference>
<protein>
    <recommendedName>
        <fullName evidence="4">DoxX family membrane protein</fullName>
    </recommendedName>
</protein>
<dbReference type="PANTHER" id="PTHR36974:SF1">
    <property type="entry name" value="DOXX FAMILY MEMBRANE PROTEIN"/>
    <property type="match status" value="1"/>
</dbReference>
<sequence>MSKFSERLTAGVLGGFMSFAGVSHLTHQREEFQAQVPDWFPGSKDAVVVASGVAEIVLGVGLLISRRRRTAFGVALAAFYTAIFPGNIAQYAERHNGFGLDTDTKRFVRLLFQPVLIAGALHAAGLPAKK</sequence>
<proteinExistence type="predicted"/>